<dbReference type="Proteomes" id="UP000007797">
    <property type="component" value="Unassembled WGS sequence"/>
</dbReference>
<reference evidence="3" key="1">
    <citation type="journal article" date="2011" name="Genome Res.">
        <title>Phylogeny-wide analysis of social amoeba genomes highlights ancient origins for complex intercellular communication.</title>
        <authorList>
            <person name="Heidel A.J."/>
            <person name="Lawal H.M."/>
            <person name="Felder M."/>
            <person name="Schilde C."/>
            <person name="Helps N.R."/>
            <person name="Tunggal B."/>
            <person name="Rivero F."/>
            <person name="John U."/>
            <person name="Schleicher M."/>
            <person name="Eichinger L."/>
            <person name="Platzer M."/>
            <person name="Noegel A.A."/>
            <person name="Schaap P."/>
            <person name="Gloeckner G."/>
        </authorList>
    </citation>
    <scope>NUCLEOTIDE SEQUENCE [LARGE SCALE GENOMIC DNA]</scope>
    <source>
        <strain evidence="3">SH3</strain>
    </source>
</reference>
<proteinExistence type="predicted"/>
<dbReference type="EMBL" id="GL883017">
    <property type="protein sequence ID" value="EGG18961.1"/>
    <property type="molecule type" value="Genomic_DNA"/>
</dbReference>
<dbReference type="InterPro" id="IPR052050">
    <property type="entry name" value="SecEffector_AnkRepeat"/>
</dbReference>
<organism evidence="2 3">
    <name type="scientific">Cavenderia fasciculata</name>
    <name type="common">Slime mold</name>
    <name type="synonym">Dictyostelium fasciculatum</name>
    <dbReference type="NCBI Taxonomy" id="261658"/>
    <lineage>
        <taxon>Eukaryota</taxon>
        <taxon>Amoebozoa</taxon>
        <taxon>Evosea</taxon>
        <taxon>Eumycetozoa</taxon>
        <taxon>Dictyostelia</taxon>
        <taxon>Acytosteliales</taxon>
        <taxon>Cavenderiaceae</taxon>
        <taxon>Cavenderia</taxon>
    </lineage>
</organism>
<dbReference type="Gene3D" id="1.25.40.20">
    <property type="entry name" value="Ankyrin repeat-containing domain"/>
    <property type="match status" value="1"/>
</dbReference>
<accession>F4Q047</accession>
<evidence type="ECO:0000256" key="1">
    <source>
        <dbReference type="SAM" id="MobiDB-lite"/>
    </source>
</evidence>
<dbReference type="SUPFAM" id="SSF48403">
    <property type="entry name" value="Ankyrin repeat"/>
    <property type="match status" value="1"/>
</dbReference>
<feature type="region of interest" description="Disordered" evidence="1">
    <location>
        <begin position="628"/>
        <end position="684"/>
    </location>
</feature>
<keyword evidence="3" id="KW-1185">Reference proteome</keyword>
<dbReference type="InterPro" id="IPR036770">
    <property type="entry name" value="Ankyrin_rpt-contain_sf"/>
</dbReference>
<dbReference type="GeneID" id="14870930"/>
<dbReference type="PANTHER" id="PTHR46586">
    <property type="entry name" value="ANKYRIN REPEAT-CONTAINING PROTEIN"/>
    <property type="match status" value="1"/>
</dbReference>
<dbReference type="PANTHER" id="PTHR46586:SF3">
    <property type="entry name" value="ANKYRIN REPEAT-CONTAINING PROTEIN"/>
    <property type="match status" value="1"/>
</dbReference>
<gene>
    <name evidence="2" type="ORF">DFA_02701</name>
</gene>
<sequence length="684" mass="78435">MSCNINIKELIIKNVFSNKVLCLRIFEKVSEINTVCCPGRKTLKGKQLRKRSLETSLRYGAIHIFKEIYNSRIVGTGAVTVDIQRYLLLALQYGTAYDEVFALLFDPQKVLMDDYKLLTAVFKYGNVDTYNMIKHTLSQTIIFNALPQLMHARSETLAHATLLQIIQDLYMYPHQWEQVLVESIRAGFMSIFDYLYELLRESTDKTSTTNPNSFLKECLQAAIESGNDAMFFHYLKVSEIKDINDHNELLPTAIKNGTLAISAAFSLMDKFDYSKIDFDNVHLSILKNLSSSSIKVEADARALLSLIPSLKDKEVRIAFSSFTRDLMAKPYRSSFEWAIKTDYLPLVDISVSRFKEWSILPAHKHYVVSAAAHGSMEVLMRLEKLKFAFSLDAIQDATTNGHLNVVRYILENNLVPEVHQNSAIYNLPTGDTSEAFIKLFMTHEIIVWPEHYLTMLENQNIKDSTLLQIINRRLVDLESAPMLSSLIDTVARVGRLVLLQYLTTNFTRGLVSPRSIDQASSNGHASIVEHLLKYYTIPFSGDAIDGAIENSHLQVLEVLLRSLDRCDETTYFRRSALQTAVKRDHIEVIEMLLPRLQYNDYIYREAIKNDNFYISKLLFSQNNNNINNINNSNNNNNIDDLDYPDDQDEYNQDYQDDDDEDDQDDDDQDNDDDDDKVIFYGGDD</sequence>
<name>F4Q047_CACFS</name>
<dbReference type="RefSeq" id="XP_004357423.1">
    <property type="nucleotide sequence ID" value="XM_004357367.1"/>
</dbReference>
<dbReference type="KEGG" id="dfa:DFA_02701"/>
<evidence type="ECO:0008006" key="4">
    <source>
        <dbReference type="Google" id="ProtNLM"/>
    </source>
</evidence>
<evidence type="ECO:0000313" key="3">
    <source>
        <dbReference type="Proteomes" id="UP000007797"/>
    </source>
</evidence>
<protein>
    <recommendedName>
        <fullName evidence="4">Ankyrin repeat-containing protein</fullName>
    </recommendedName>
</protein>
<evidence type="ECO:0000313" key="2">
    <source>
        <dbReference type="EMBL" id="EGG18961.1"/>
    </source>
</evidence>
<feature type="compositionally biased region" description="Low complexity" evidence="1">
    <location>
        <begin position="628"/>
        <end position="638"/>
    </location>
</feature>
<dbReference type="AlphaFoldDB" id="F4Q047"/>
<feature type="compositionally biased region" description="Acidic residues" evidence="1">
    <location>
        <begin position="639"/>
        <end position="675"/>
    </location>
</feature>